<name>A0A9P8PKL6_9ASCO</name>
<dbReference type="PANTHER" id="PTHR13326">
    <property type="entry name" value="TRNA PSEUDOURIDINE SYNTHASE D"/>
    <property type="match status" value="1"/>
</dbReference>
<dbReference type="GO" id="GO:0001522">
    <property type="term" value="P:pseudouridine synthesis"/>
    <property type="evidence" value="ECO:0007669"/>
    <property type="project" value="InterPro"/>
</dbReference>
<dbReference type="InterPro" id="IPR020119">
    <property type="entry name" value="PsdUridine_synth_TruD_CS"/>
</dbReference>
<dbReference type="InterPro" id="IPR011760">
    <property type="entry name" value="PsdUridine_synth_TruD_insert"/>
</dbReference>
<evidence type="ECO:0000256" key="1">
    <source>
        <dbReference type="ARBA" id="ARBA00007953"/>
    </source>
</evidence>
<evidence type="ECO:0000256" key="2">
    <source>
        <dbReference type="ARBA" id="ARBA00022694"/>
    </source>
</evidence>
<dbReference type="CDD" id="cd02576">
    <property type="entry name" value="PseudoU_synth_ScPUS7"/>
    <property type="match status" value="1"/>
</dbReference>
<keyword evidence="6" id="KW-1185">Reference proteome</keyword>
<dbReference type="Gene3D" id="3.30.2350.20">
    <property type="entry name" value="TruD, catalytic domain"/>
    <property type="match status" value="2"/>
</dbReference>
<dbReference type="PROSITE" id="PS01268">
    <property type="entry name" value="UPF0024"/>
    <property type="match status" value="1"/>
</dbReference>
<dbReference type="NCBIfam" id="TIGR00094">
    <property type="entry name" value="tRNA_TruD_broad"/>
    <property type="match status" value="1"/>
</dbReference>
<dbReference type="PANTHER" id="PTHR13326:SF21">
    <property type="entry name" value="PSEUDOURIDYLATE SYNTHASE PUS7L"/>
    <property type="match status" value="1"/>
</dbReference>
<gene>
    <name evidence="5" type="ORF">OGATHE_001797</name>
</gene>
<reference evidence="5" key="1">
    <citation type="journal article" date="2021" name="Open Biol.">
        <title>Shared evolutionary footprints suggest mitochondrial oxidative damage underlies multiple complex I losses in fungi.</title>
        <authorList>
            <person name="Schikora-Tamarit M.A."/>
            <person name="Marcet-Houben M."/>
            <person name="Nosek J."/>
            <person name="Gabaldon T."/>
        </authorList>
    </citation>
    <scope>NUCLEOTIDE SEQUENCE</scope>
    <source>
        <strain evidence="5">NCAIM Y.01608</strain>
    </source>
</reference>
<evidence type="ECO:0000256" key="3">
    <source>
        <dbReference type="ARBA" id="ARBA00023235"/>
    </source>
</evidence>
<dbReference type="PROSITE" id="PS50984">
    <property type="entry name" value="TRUD"/>
    <property type="match status" value="1"/>
</dbReference>
<dbReference type="InterPro" id="IPR020103">
    <property type="entry name" value="PsdUridine_synth_cat_dom_sf"/>
</dbReference>
<dbReference type="AlphaFoldDB" id="A0A9P8PKL6"/>
<dbReference type="InterPro" id="IPR042214">
    <property type="entry name" value="TruD_catalytic"/>
</dbReference>
<dbReference type="Proteomes" id="UP000788993">
    <property type="component" value="Unassembled WGS sequence"/>
</dbReference>
<dbReference type="OrthoDB" id="447290at2759"/>
<reference evidence="5" key="2">
    <citation type="submission" date="2021-01" db="EMBL/GenBank/DDBJ databases">
        <authorList>
            <person name="Schikora-Tamarit M.A."/>
        </authorList>
    </citation>
    <scope>NUCLEOTIDE SEQUENCE</scope>
    <source>
        <strain evidence="5">NCAIM Y.01608</strain>
    </source>
</reference>
<dbReference type="SUPFAM" id="SSF55120">
    <property type="entry name" value="Pseudouridine synthase"/>
    <property type="match status" value="1"/>
</dbReference>
<dbReference type="GO" id="GO:0009982">
    <property type="term" value="F:pseudouridine synthase activity"/>
    <property type="evidence" value="ECO:0007669"/>
    <property type="project" value="InterPro"/>
</dbReference>
<protein>
    <recommendedName>
        <fullName evidence="4">TRUD domain-containing protein</fullName>
    </recommendedName>
</protein>
<comment type="similarity">
    <text evidence="1">Belongs to the pseudouridine synthase TruD family.</text>
</comment>
<keyword evidence="3" id="KW-0413">Isomerase</keyword>
<keyword evidence="2" id="KW-0819">tRNA processing</keyword>
<comment type="caution">
    <text evidence="5">The sequence shown here is derived from an EMBL/GenBank/DDBJ whole genome shotgun (WGS) entry which is preliminary data.</text>
</comment>
<organism evidence="5 6">
    <name type="scientific">Ogataea polymorpha</name>
    <dbReference type="NCBI Taxonomy" id="460523"/>
    <lineage>
        <taxon>Eukaryota</taxon>
        <taxon>Fungi</taxon>
        <taxon>Dikarya</taxon>
        <taxon>Ascomycota</taxon>
        <taxon>Saccharomycotina</taxon>
        <taxon>Pichiomycetes</taxon>
        <taxon>Pichiales</taxon>
        <taxon>Pichiaceae</taxon>
        <taxon>Ogataea</taxon>
    </lineage>
</organism>
<evidence type="ECO:0000313" key="6">
    <source>
        <dbReference type="Proteomes" id="UP000788993"/>
    </source>
</evidence>
<feature type="domain" description="TRUD" evidence="4">
    <location>
        <begin position="300"/>
        <end position="539"/>
    </location>
</feature>
<dbReference type="GO" id="GO:0005634">
    <property type="term" value="C:nucleus"/>
    <property type="evidence" value="ECO:0007669"/>
    <property type="project" value="TreeGrafter"/>
</dbReference>
<proteinExistence type="inferred from homology"/>
<dbReference type="EMBL" id="JAEUBD010000526">
    <property type="protein sequence ID" value="KAH3673817.1"/>
    <property type="molecule type" value="Genomic_DNA"/>
</dbReference>
<dbReference type="GO" id="GO:0008033">
    <property type="term" value="P:tRNA processing"/>
    <property type="evidence" value="ECO:0007669"/>
    <property type="project" value="UniProtKB-KW"/>
</dbReference>
<dbReference type="InterPro" id="IPR001656">
    <property type="entry name" value="PsdUridine_synth_TruD"/>
</dbReference>
<dbReference type="Pfam" id="PF01142">
    <property type="entry name" value="TruD"/>
    <property type="match status" value="1"/>
</dbReference>
<sequence>MKRKLADIERQKADSGITEQHVGITEYIYKGGDRIAGLLKQRYTDFLVNEIGLDGKVIHLEDLGFPEEEVEKDTDPEKSERGVLNIPEDRKSDLIAILGESDVEKLLQIPVSGEKLVTEKVFENKEDRTKLHKLVRELFKNRLESLTMATNQFEISLSSRSSRRRTVINHNLGDRKRYLHAVLYKENKETMEVAGLLAKFLNIPVKNVKYAGTKDRRGVTVQKISLERISVERINNLNRALRGFQIGGFSYADEPLRLGDLRGNEFIITIKDVTLNGQTLDIPTLEEKLAPIFKSIDKYGFINYFGMQRFGTFSVSTHEVGKCLLQSEWKKAGELILSEQEVVLPDSVEARRIWKETRDASQALKKMPRRCSAEFSILSRLEHDQKDEDGEYSENSYFKAIMGIPRNLRIMYGHAYQSYVWNMVASARMRLFGMEVVAGDLVIDDSQTVEQDDDFEEDVKKETFVRAKPVTQEDVDNNAYSIHDIVLPTPGFDVLYPENETLRQTYVDVMAKDGLDPFKMSRRVREFSLAGSYRHVFGRVDGLKYYFCKYDANTDSLVRTDLELLRLRQQGREEPRLISRPEGSKVALVVQMQLGVSAYATMALREILDGQQ</sequence>
<evidence type="ECO:0000313" key="5">
    <source>
        <dbReference type="EMBL" id="KAH3673817.1"/>
    </source>
</evidence>
<evidence type="ECO:0000259" key="4">
    <source>
        <dbReference type="PROSITE" id="PS50984"/>
    </source>
</evidence>
<dbReference type="GO" id="GO:0003723">
    <property type="term" value="F:RNA binding"/>
    <property type="evidence" value="ECO:0007669"/>
    <property type="project" value="InterPro"/>
</dbReference>
<dbReference type="PIRSF" id="PIRSF037016">
    <property type="entry name" value="Pseudouridin_synth_euk_prd"/>
    <property type="match status" value="1"/>
</dbReference>
<accession>A0A9P8PKL6</accession>